<evidence type="ECO:0008006" key="8">
    <source>
        <dbReference type="Google" id="ProtNLM"/>
    </source>
</evidence>
<comment type="caution">
    <text evidence="6">The sequence shown here is derived from an EMBL/GenBank/DDBJ whole genome shotgun (WGS) entry which is preliminary data.</text>
</comment>
<dbReference type="GO" id="GO:0005829">
    <property type="term" value="C:cytosol"/>
    <property type="evidence" value="ECO:0007669"/>
    <property type="project" value="TreeGrafter"/>
</dbReference>
<feature type="modified residue" description="4-aspartylphosphate" evidence="3">
    <location>
        <position position="53"/>
    </location>
</feature>
<dbReference type="RefSeq" id="WP_070992568.1">
    <property type="nucleotide sequence ID" value="NZ_CBCSHD010000013.1"/>
</dbReference>
<dbReference type="GO" id="GO:0000976">
    <property type="term" value="F:transcription cis-regulatory region binding"/>
    <property type="evidence" value="ECO:0007669"/>
    <property type="project" value="TreeGrafter"/>
</dbReference>
<dbReference type="InterPro" id="IPR007492">
    <property type="entry name" value="LytTR_DNA-bd_dom"/>
</dbReference>
<dbReference type="GO" id="GO:0000156">
    <property type="term" value="F:phosphorelay response regulator activity"/>
    <property type="evidence" value="ECO:0007669"/>
    <property type="project" value="TreeGrafter"/>
</dbReference>
<dbReference type="InterPro" id="IPR011006">
    <property type="entry name" value="CheY-like_superfamily"/>
</dbReference>
<evidence type="ECO:0000259" key="5">
    <source>
        <dbReference type="PROSITE" id="PS50930"/>
    </source>
</evidence>
<protein>
    <recommendedName>
        <fullName evidence="8">DNA-binding response regulator</fullName>
    </recommendedName>
</protein>
<dbReference type="InterPro" id="IPR039420">
    <property type="entry name" value="WalR-like"/>
</dbReference>
<sequence length="221" mass="25007">MKYIVVDDEPLARQRIQRLLSSLSDYECCAQTGCAEEVISLVERHQPKVVLLDISMPGMDGLEVAKLLSEMDSPPKVIFISAHPDYALEAFGVFASGYLVKPVQQSELHALLRHLFPPRIKYSVGNQTRWLEVSEVLVARADDKYTQLFFNGGEAVVDMSLKQLQVLYPEHFVQVHRNTLVKRTQMQSLTYDHNGYHVRVNGYPEAISVSRRAAQALKSGY</sequence>
<dbReference type="OrthoDB" id="236568at2"/>
<keyword evidence="3" id="KW-0597">Phosphoprotein</keyword>
<evidence type="ECO:0000256" key="3">
    <source>
        <dbReference type="PROSITE-ProRule" id="PRU00169"/>
    </source>
</evidence>
<evidence type="ECO:0000313" key="7">
    <source>
        <dbReference type="Proteomes" id="UP000180253"/>
    </source>
</evidence>
<dbReference type="Pfam" id="PF04397">
    <property type="entry name" value="LytTR"/>
    <property type="match status" value="1"/>
</dbReference>
<keyword evidence="7" id="KW-1185">Reference proteome</keyword>
<dbReference type="SMART" id="SM00448">
    <property type="entry name" value="REC"/>
    <property type="match status" value="1"/>
</dbReference>
<gene>
    <name evidence="6" type="ORF">BIW53_13675</name>
</gene>
<dbReference type="InterPro" id="IPR001789">
    <property type="entry name" value="Sig_transdc_resp-reg_receiver"/>
</dbReference>
<name>A0A1S1N1V7_9GAMM</name>
<dbReference type="GO" id="GO:0006355">
    <property type="term" value="P:regulation of DNA-templated transcription"/>
    <property type="evidence" value="ECO:0007669"/>
    <property type="project" value="TreeGrafter"/>
</dbReference>
<dbReference type="Pfam" id="PF00072">
    <property type="entry name" value="Response_reg"/>
    <property type="match status" value="1"/>
</dbReference>
<feature type="domain" description="Response regulatory" evidence="4">
    <location>
        <begin position="2"/>
        <end position="116"/>
    </location>
</feature>
<evidence type="ECO:0000259" key="4">
    <source>
        <dbReference type="PROSITE" id="PS50110"/>
    </source>
</evidence>
<dbReference type="SMART" id="SM00850">
    <property type="entry name" value="LytTR"/>
    <property type="match status" value="1"/>
</dbReference>
<dbReference type="PANTHER" id="PTHR48111">
    <property type="entry name" value="REGULATOR OF RPOS"/>
    <property type="match status" value="1"/>
</dbReference>
<dbReference type="Proteomes" id="UP000180253">
    <property type="component" value="Unassembled WGS sequence"/>
</dbReference>
<dbReference type="Gene3D" id="2.40.50.1020">
    <property type="entry name" value="LytTr DNA-binding domain"/>
    <property type="match status" value="1"/>
</dbReference>
<proteinExistence type="predicted"/>
<dbReference type="SUPFAM" id="SSF52172">
    <property type="entry name" value="CheY-like"/>
    <property type="match status" value="1"/>
</dbReference>
<evidence type="ECO:0000256" key="2">
    <source>
        <dbReference type="ARBA" id="ARBA00023125"/>
    </source>
</evidence>
<evidence type="ECO:0000313" key="6">
    <source>
        <dbReference type="EMBL" id="OHU95054.1"/>
    </source>
</evidence>
<dbReference type="GO" id="GO:0032993">
    <property type="term" value="C:protein-DNA complex"/>
    <property type="evidence" value="ECO:0007669"/>
    <property type="project" value="TreeGrafter"/>
</dbReference>
<reference evidence="6 7" key="1">
    <citation type="submission" date="2016-10" db="EMBL/GenBank/DDBJ databases">
        <title>Pseudoalteromonas amylolytica sp. nov., isolated from the surface seawater.</title>
        <authorList>
            <person name="Wu Y.-H."/>
            <person name="Cheng H."/>
            <person name="Jin X.-B."/>
            <person name="Wang C.-S."/>
            <person name="Xu X.-W."/>
        </authorList>
    </citation>
    <scope>NUCLEOTIDE SEQUENCE [LARGE SCALE GENOMIC DNA]</scope>
    <source>
        <strain evidence="6 7">JCM 12483</strain>
    </source>
</reference>
<dbReference type="PROSITE" id="PS50110">
    <property type="entry name" value="RESPONSE_REGULATORY"/>
    <property type="match status" value="1"/>
</dbReference>
<dbReference type="PROSITE" id="PS50930">
    <property type="entry name" value="HTH_LYTTR"/>
    <property type="match status" value="1"/>
</dbReference>
<evidence type="ECO:0000256" key="1">
    <source>
        <dbReference type="ARBA" id="ARBA00023012"/>
    </source>
</evidence>
<keyword evidence="2" id="KW-0238">DNA-binding</keyword>
<dbReference type="STRING" id="327939.BIW53_13675"/>
<dbReference type="AlphaFoldDB" id="A0A1S1N1V7"/>
<organism evidence="6 7">
    <name type="scientific">Pseudoalteromonas byunsanensis</name>
    <dbReference type="NCBI Taxonomy" id="327939"/>
    <lineage>
        <taxon>Bacteria</taxon>
        <taxon>Pseudomonadati</taxon>
        <taxon>Pseudomonadota</taxon>
        <taxon>Gammaproteobacteria</taxon>
        <taxon>Alteromonadales</taxon>
        <taxon>Pseudoalteromonadaceae</taxon>
        <taxon>Pseudoalteromonas</taxon>
    </lineage>
</organism>
<accession>A0A1S1N1V7</accession>
<dbReference type="EMBL" id="MNAN01000032">
    <property type="protein sequence ID" value="OHU95054.1"/>
    <property type="molecule type" value="Genomic_DNA"/>
</dbReference>
<dbReference type="PANTHER" id="PTHR48111:SF3">
    <property type="entry name" value="TRANSCRIPTIONAL REGULATORY PROTEIN BTSR"/>
    <property type="match status" value="1"/>
</dbReference>
<keyword evidence="1" id="KW-0902">Two-component regulatory system</keyword>
<dbReference type="Gene3D" id="3.40.50.2300">
    <property type="match status" value="1"/>
</dbReference>
<feature type="domain" description="HTH LytTR-type" evidence="5">
    <location>
        <begin position="120"/>
        <end position="221"/>
    </location>
</feature>